<organism evidence="2 3">
    <name type="scientific">Monascus purpureus</name>
    <name type="common">Red mold</name>
    <name type="synonym">Monascus anka</name>
    <dbReference type="NCBI Taxonomy" id="5098"/>
    <lineage>
        <taxon>Eukaryota</taxon>
        <taxon>Fungi</taxon>
        <taxon>Dikarya</taxon>
        <taxon>Ascomycota</taxon>
        <taxon>Pezizomycotina</taxon>
        <taxon>Eurotiomycetes</taxon>
        <taxon>Eurotiomycetidae</taxon>
        <taxon>Eurotiales</taxon>
        <taxon>Aspergillaceae</taxon>
        <taxon>Monascus</taxon>
    </lineage>
</organism>
<evidence type="ECO:0000313" key="3">
    <source>
        <dbReference type="Proteomes" id="UP000319663"/>
    </source>
</evidence>
<keyword evidence="3" id="KW-1185">Reference proteome</keyword>
<proteinExistence type="predicted"/>
<dbReference type="Proteomes" id="UP000319663">
    <property type="component" value="Unassembled WGS sequence"/>
</dbReference>
<feature type="compositionally biased region" description="Basic residues" evidence="1">
    <location>
        <begin position="1"/>
        <end position="10"/>
    </location>
</feature>
<accession>A0A507R5D7</accession>
<protein>
    <submittedName>
        <fullName evidence="2">Uncharacterized protein</fullName>
    </submittedName>
</protein>
<dbReference type="EMBL" id="VIFY01000011">
    <property type="protein sequence ID" value="TQB76271.1"/>
    <property type="molecule type" value="Genomic_DNA"/>
</dbReference>
<evidence type="ECO:0000256" key="1">
    <source>
        <dbReference type="SAM" id="MobiDB-lite"/>
    </source>
</evidence>
<sequence length="76" mass="8680">MQPHATKLHRSNSTFTSEESNASTNSDRVAVSDIRGPDPKTVSRRTLHRPPVIIHNTGGQIFDKTRPSDWDKQRWK</sequence>
<feature type="compositionally biased region" description="Basic and acidic residues" evidence="1">
    <location>
        <begin position="63"/>
        <end position="76"/>
    </location>
</feature>
<gene>
    <name evidence="2" type="ORF">MPDQ_000579</name>
</gene>
<feature type="region of interest" description="Disordered" evidence="1">
    <location>
        <begin position="1"/>
        <end position="76"/>
    </location>
</feature>
<name>A0A507R5D7_MONPU</name>
<dbReference type="AlphaFoldDB" id="A0A507R5D7"/>
<feature type="compositionally biased region" description="Polar residues" evidence="1">
    <location>
        <begin position="11"/>
        <end position="27"/>
    </location>
</feature>
<evidence type="ECO:0000313" key="2">
    <source>
        <dbReference type="EMBL" id="TQB76271.1"/>
    </source>
</evidence>
<reference evidence="2 3" key="1">
    <citation type="submission" date="2019-06" db="EMBL/GenBank/DDBJ databases">
        <title>Wine fermentation using esterase from Monascus purpureus.</title>
        <authorList>
            <person name="Geng C."/>
            <person name="Zhang Y."/>
        </authorList>
    </citation>
    <scope>NUCLEOTIDE SEQUENCE [LARGE SCALE GENOMIC DNA]</scope>
    <source>
        <strain evidence="2">HQ1</strain>
    </source>
</reference>
<dbReference type="OrthoDB" id="4361146at2759"/>
<comment type="caution">
    <text evidence="2">The sequence shown here is derived from an EMBL/GenBank/DDBJ whole genome shotgun (WGS) entry which is preliminary data.</text>
</comment>